<evidence type="ECO:0000256" key="7">
    <source>
        <dbReference type="SAM" id="MobiDB-lite"/>
    </source>
</evidence>
<dbReference type="GO" id="GO:0060261">
    <property type="term" value="P:positive regulation of transcription initiation by RNA polymerase II"/>
    <property type="evidence" value="ECO:0007669"/>
    <property type="project" value="InterPro"/>
</dbReference>
<dbReference type="Proteomes" id="UP000283383">
    <property type="component" value="Unassembled WGS sequence"/>
</dbReference>
<dbReference type="GO" id="GO:0003677">
    <property type="term" value="F:DNA binding"/>
    <property type="evidence" value="ECO:0007669"/>
    <property type="project" value="UniProtKB-KW"/>
</dbReference>
<dbReference type="AlphaFoldDB" id="A0A420HET0"/>
<dbReference type="Pfam" id="PF02229">
    <property type="entry name" value="PC4"/>
    <property type="match status" value="1"/>
</dbReference>
<reference evidence="9 10" key="1">
    <citation type="journal article" date="2018" name="BMC Genomics">
        <title>Comparative genome analyses reveal sequence features reflecting distinct modes of host-adaptation between dicot and monocot powdery mildew.</title>
        <authorList>
            <person name="Wu Y."/>
            <person name="Ma X."/>
            <person name="Pan Z."/>
            <person name="Kale S.D."/>
            <person name="Song Y."/>
            <person name="King H."/>
            <person name="Zhang Q."/>
            <person name="Presley C."/>
            <person name="Deng X."/>
            <person name="Wei C.I."/>
            <person name="Xiao S."/>
        </authorList>
    </citation>
    <scope>NUCLEOTIDE SEQUENCE [LARGE SCALE GENOMIC DNA]</scope>
    <source>
        <strain evidence="9">UMSG3</strain>
    </source>
</reference>
<gene>
    <name evidence="9" type="ORF">GcM3_199026</name>
</gene>
<feature type="region of interest" description="Disordered" evidence="7">
    <location>
        <begin position="1"/>
        <end position="53"/>
    </location>
</feature>
<feature type="compositionally biased region" description="Basic and acidic residues" evidence="7">
    <location>
        <begin position="32"/>
        <end position="53"/>
    </location>
</feature>
<comment type="similarity">
    <text evidence="2">Belongs to the transcriptional coactivator PC4 family.</text>
</comment>
<dbReference type="InterPro" id="IPR045125">
    <property type="entry name" value="Sub1/Tcp4-like"/>
</dbReference>
<evidence type="ECO:0000256" key="1">
    <source>
        <dbReference type="ARBA" id="ARBA00004123"/>
    </source>
</evidence>
<sequence length="158" mass="17499">MVKSNKRVRSKASKYDSDDGSVETDGTAPKKQKSDNKAKTSWELSDGKQPRRVEVTEFKGAHLINIREFYQKDGQYLPGKKGISLNIDQYKAFIQAVPAINAHLQQLGVEISTPIAKNGSGEKSKSDAHTGEKECSEKQKKALKANIDTTSDENEDDE</sequence>
<dbReference type="GO" id="GO:0005634">
    <property type="term" value="C:nucleus"/>
    <property type="evidence" value="ECO:0007669"/>
    <property type="project" value="UniProtKB-SubCell"/>
</dbReference>
<dbReference type="GO" id="GO:0003713">
    <property type="term" value="F:transcription coactivator activity"/>
    <property type="evidence" value="ECO:0007669"/>
    <property type="project" value="InterPro"/>
</dbReference>
<evidence type="ECO:0000256" key="4">
    <source>
        <dbReference type="ARBA" id="ARBA00023125"/>
    </source>
</evidence>
<protein>
    <submittedName>
        <fullName evidence="9">Putative RNA polymerase II transcriptional coactivator</fullName>
    </submittedName>
</protein>
<feature type="domain" description="Transcriptional coactivator p15 (PC4) C-terminal" evidence="8">
    <location>
        <begin position="51"/>
        <end position="96"/>
    </location>
</feature>
<name>A0A420HET0_9PEZI</name>
<dbReference type="SUPFAM" id="SSF54447">
    <property type="entry name" value="ssDNA-binding transcriptional regulator domain"/>
    <property type="match status" value="1"/>
</dbReference>
<feature type="region of interest" description="Disordered" evidence="7">
    <location>
        <begin position="115"/>
        <end position="158"/>
    </location>
</feature>
<comment type="caution">
    <text evidence="9">The sequence shown here is derived from an EMBL/GenBank/DDBJ whole genome shotgun (WGS) entry which is preliminary data.</text>
</comment>
<keyword evidence="6" id="KW-0539">Nucleus</keyword>
<keyword evidence="10" id="KW-1185">Reference proteome</keyword>
<evidence type="ECO:0000313" key="9">
    <source>
        <dbReference type="EMBL" id="RKF55893.1"/>
    </source>
</evidence>
<keyword evidence="4" id="KW-0238">DNA-binding</keyword>
<evidence type="ECO:0000259" key="8">
    <source>
        <dbReference type="Pfam" id="PF02229"/>
    </source>
</evidence>
<organism evidence="9 10">
    <name type="scientific">Golovinomyces cichoracearum</name>
    <dbReference type="NCBI Taxonomy" id="62708"/>
    <lineage>
        <taxon>Eukaryota</taxon>
        <taxon>Fungi</taxon>
        <taxon>Dikarya</taxon>
        <taxon>Ascomycota</taxon>
        <taxon>Pezizomycotina</taxon>
        <taxon>Leotiomycetes</taxon>
        <taxon>Erysiphales</taxon>
        <taxon>Erysiphaceae</taxon>
        <taxon>Golovinomyces</taxon>
    </lineage>
</organism>
<keyword evidence="5" id="KW-0804">Transcription</keyword>
<comment type="subcellular location">
    <subcellularLocation>
        <location evidence="1">Nucleus</location>
    </subcellularLocation>
</comment>
<feature type="compositionally biased region" description="Basic residues" evidence="7">
    <location>
        <begin position="1"/>
        <end position="12"/>
    </location>
</feature>
<feature type="compositionally biased region" description="Basic and acidic residues" evidence="7">
    <location>
        <begin position="120"/>
        <end position="140"/>
    </location>
</feature>
<evidence type="ECO:0000256" key="5">
    <source>
        <dbReference type="ARBA" id="ARBA00023163"/>
    </source>
</evidence>
<dbReference type="STRING" id="62708.A0A420HET0"/>
<dbReference type="EMBL" id="MCBQ01019994">
    <property type="protein sequence ID" value="RKF55893.1"/>
    <property type="molecule type" value="Genomic_DNA"/>
</dbReference>
<evidence type="ECO:0000313" key="10">
    <source>
        <dbReference type="Proteomes" id="UP000283383"/>
    </source>
</evidence>
<dbReference type="InterPro" id="IPR009044">
    <property type="entry name" value="ssDNA-bd_transcriptional_reg"/>
</dbReference>
<evidence type="ECO:0000256" key="3">
    <source>
        <dbReference type="ARBA" id="ARBA00023015"/>
    </source>
</evidence>
<dbReference type="PANTHER" id="PTHR13215">
    <property type="entry name" value="RNA POLYMERASE II TRANSCRIPTIONAL COACTIVATOR"/>
    <property type="match status" value="1"/>
</dbReference>
<accession>A0A420HET0</accession>
<keyword evidence="3" id="KW-0805">Transcription regulation</keyword>
<dbReference type="Gene3D" id="2.30.31.10">
    <property type="entry name" value="Transcriptional Coactivator Pc4, Chain A"/>
    <property type="match status" value="1"/>
</dbReference>
<evidence type="ECO:0000256" key="2">
    <source>
        <dbReference type="ARBA" id="ARBA00009001"/>
    </source>
</evidence>
<evidence type="ECO:0000256" key="6">
    <source>
        <dbReference type="ARBA" id="ARBA00023242"/>
    </source>
</evidence>
<proteinExistence type="inferred from homology"/>
<dbReference type="InterPro" id="IPR003173">
    <property type="entry name" value="PC4_C"/>
</dbReference>